<reference evidence="2 3" key="1">
    <citation type="journal article" date="2019" name="Nat. Med.">
        <title>A library of human gut bacterial isolates paired with longitudinal multiomics data enables mechanistic microbiome research.</title>
        <authorList>
            <person name="Poyet M."/>
            <person name="Groussin M."/>
            <person name="Gibbons S.M."/>
            <person name="Avila-Pacheco J."/>
            <person name="Jiang X."/>
            <person name="Kearney S.M."/>
            <person name="Perrotta A.R."/>
            <person name="Berdy B."/>
            <person name="Zhao S."/>
            <person name="Lieberman T.D."/>
            <person name="Swanson P.K."/>
            <person name="Smith M."/>
            <person name="Roesemann S."/>
            <person name="Alexander J.E."/>
            <person name="Rich S.A."/>
            <person name="Livny J."/>
            <person name="Vlamakis H."/>
            <person name="Clish C."/>
            <person name="Bullock K."/>
            <person name="Deik A."/>
            <person name="Scott J."/>
            <person name="Pierce K.A."/>
            <person name="Xavier R.J."/>
            <person name="Alm E.J."/>
        </authorList>
    </citation>
    <scope>NUCLEOTIDE SEQUENCE [LARGE SCALE GENOMIC DNA]</scope>
    <source>
        <strain evidence="2 3">BIOML-A26</strain>
    </source>
</reference>
<evidence type="ECO:0000256" key="1">
    <source>
        <dbReference type="ARBA" id="ARBA00006479"/>
    </source>
</evidence>
<comment type="caution">
    <text evidence="2">The sequence shown here is derived from an EMBL/GenBank/DDBJ whole genome shotgun (WGS) entry which is preliminary data.</text>
</comment>
<name>A0A6I0VCP9_BIFAD</name>
<dbReference type="EMBL" id="WDFR01000005">
    <property type="protein sequence ID" value="KAB6028466.1"/>
    <property type="molecule type" value="Genomic_DNA"/>
</dbReference>
<dbReference type="Pfam" id="PF00480">
    <property type="entry name" value="ROK"/>
    <property type="match status" value="1"/>
</dbReference>
<dbReference type="InterPro" id="IPR000600">
    <property type="entry name" value="ROK"/>
</dbReference>
<protein>
    <submittedName>
        <fullName evidence="2">ROK family protein</fullName>
    </submittedName>
</protein>
<evidence type="ECO:0000313" key="3">
    <source>
        <dbReference type="Proteomes" id="UP000470926"/>
    </source>
</evidence>
<comment type="similarity">
    <text evidence="1">Belongs to the ROK (NagC/XylR) family.</text>
</comment>
<evidence type="ECO:0000313" key="2">
    <source>
        <dbReference type="EMBL" id="KAB6028466.1"/>
    </source>
</evidence>
<dbReference type="Proteomes" id="UP000470926">
    <property type="component" value="Unassembled WGS sequence"/>
</dbReference>
<dbReference type="InterPro" id="IPR043129">
    <property type="entry name" value="ATPase_NBD"/>
</dbReference>
<organism evidence="2 3">
    <name type="scientific">Bifidobacterium adolescentis</name>
    <dbReference type="NCBI Taxonomy" id="1680"/>
    <lineage>
        <taxon>Bacteria</taxon>
        <taxon>Bacillati</taxon>
        <taxon>Actinomycetota</taxon>
        <taxon>Actinomycetes</taxon>
        <taxon>Bifidobacteriales</taxon>
        <taxon>Bifidobacteriaceae</taxon>
        <taxon>Bifidobacterium</taxon>
    </lineage>
</organism>
<proteinExistence type="inferred from homology"/>
<dbReference type="SUPFAM" id="SSF53067">
    <property type="entry name" value="Actin-like ATPase domain"/>
    <property type="match status" value="1"/>
</dbReference>
<dbReference type="InterPro" id="IPR036388">
    <property type="entry name" value="WH-like_DNA-bd_sf"/>
</dbReference>
<accession>A0A6I0VCP9</accession>
<sequence>MPYNGRIMSNFDINLSYIENIGMATIFERIAMKQPAMMSTKQPWRFTLPDRPWTLAVSGSELPSEIALLVASGKANSKAELVRETGLARSTVSSCVDGLLHRKILTVSGQIPTDRGRPAERLMVNDGLGLIAVADVGARHTMLAIADMNMRLLAHEWHVISIADYSPDELLCWISDRLWRLASQANADLPLRHAVLSLPARIDIHEDAPIRPPIMPGWDAFDALQHMQDTLGCPVSVENDTNIRALGDAAVLPEDERPIIEIKIATGIGGGIITKDGRIFHGFDGSAGEVGHTSYDPRNRRRCACGRTGCLEAVASVPAMLRRMQQLSPMADEPDSVEQLIERLHDGNLGAEQAVEEAGESIGIMVATLCNILNPRHVIISGLIAEASDGLLTAIRTTVYKAARPLTTRNLSIGRSSIGRLACVAGGVVLATQETLSPARLYAE</sequence>
<gene>
    <name evidence="2" type="ORF">GA542_08815</name>
</gene>
<dbReference type="Gene3D" id="3.30.420.40">
    <property type="match status" value="2"/>
</dbReference>
<dbReference type="PANTHER" id="PTHR18964">
    <property type="entry name" value="ROK (REPRESSOR, ORF, KINASE) FAMILY"/>
    <property type="match status" value="1"/>
</dbReference>
<dbReference type="PANTHER" id="PTHR18964:SF173">
    <property type="entry name" value="GLUCOKINASE"/>
    <property type="match status" value="1"/>
</dbReference>
<dbReference type="Gene3D" id="1.10.10.10">
    <property type="entry name" value="Winged helix-like DNA-binding domain superfamily/Winged helix DNA-binding domain"/>
    <property type="match status" value="1"/>
</dbReference>
<dbReference type="AlphaFoldDB" id="A0A6I0VCP9"/>